<evidence type="ECO:0000256" key="1">
    <source>
        <dbReference type="SAM" id="Phobius"/>
    </source>
</evidence>
<dbReference type="EMBL" id="CP028475">
    <property type="protein sequence ID" value="AVW92164.1"/>
    <property type="molecule type" value="Genomic_DNA"/>
</dbReference>
<dbReference type="AlphaFoldDB" id="A0A2R4M4M9"/>
<evidence type="ECO:0000313" key="2">
    <source>
        <dbReference type="EMBL" id="AVW92164.1"/>
    </source>
</evidence>
<dbReference type="KEGG" id="cbak:DA792_14625"/>
<keyword evidence="1" id="KW-1133">Transmembrane helix</keyword>
<protein>
    <submittedName>
        <fullName evidence="2">Uncharacterized protein</fullName>
    </submittedName>
</protein>
<reference evidence="2 3" key="1">
    <citation type="submission" date="2018-03" db="EMBL/GenBank/DDBJ databases">
        <title>The Complete Genome of Celeribacter baekdonensis strain LH4, a Thiosulfate-Oxidizing Alphaproteobacterium Isolated from Gulf of Mexico Continental Slope Sediments.</title>
        <authorList>
            <person name="Flood B.E."/>
            <person name="Bailey J.V."/>
            <person name="Leprich D."/>
        </authorList>
    </citation>
    <scope>NUCLEOTIDE SEQUENCE [LARGE SCALE GENOMIC DNA]</scope>
    <source>
        <strain evidence="2 3">LH4</strain>
    </source>
</reference>
<dbReference type="Proteomes" id="UP000241447">
    <property type="component" value="Chromosome"/>
</dbReference>
<gene>
    <name evidence="2" type="ORF">DA792_14625</name>
</gene>
<organism evidence="2 3">
    <name type="scientific">Celeribacter baekdonensis</name>
    <dbReference type="NCBI Taxonomy" id="875171"/>
    <lineage>
        <taxon>Bacteria</taxon>
        <taxon>Pseudomonadati</taxon>
        <taxon>Pseudomonadota</taxon>
        <taxon>Alphaproteobacteria</taxon>
        <taxon>Rhodobacterales</taxon>
        <taxon>Roseobacteraceae</taxon>
        <taxon>Celeribacter</taxon>
    </lineage>
</organism>
<keyword evidence="1" id="KW-0472">Membrane</keyword>
<sequence>MGTATGALLGSTSLTSTIVGVAIGFGLPVAAGIVAGAAAVALLAFGAEKLVEGIVDEIQMLARMIRQYLLVIIWSLPATMVMGRGHPQRWPKIWQRQQELLGEGTKSRQEMKFMGWIL</sequence>
<accession>A0A2R4M4M9</accession>
<proteinExistence type="predicted"/>
<feature type="transmembrane region" description="Helical" evidence="1">
    <location>
        <begin position="68"/>
        <end position="86"/>
    </location>
</feature>
<feature type="transmembrane region" description="Helical" evidence="1">
    <location>
        <begin position="18"/>
        <end position="47"/>
    </location>
</feature>
<evidence type="ECO:0000313" key="3">
    <source>
        <dbReference type="Proteomes" id="UP000241447"/>
    </source>
</evidence>
<name>A0A2R4M4M9_9RHOB</name>
<keyword evidence="1" id="KW-0812">Transmembrane</keyword>